<dbReference type="Proteomes" id="UP000008637">
    <property type="component" value="Chromosome"/>
</dbReference>
<name>E8ZJZ0_MYCHL</name>
<dbReference type="HOGENOM" id="CLU_073626_1_2_14"/>
<comment type="similarity">
    <text evidence="1 6">Belongs to the universal ribosomal protein uS17 family.</text>
</comment>
<dbReference type="SUPFAM" id="SSF50249">
    <property type="entry name" value="Nucleic acid-binding proteins"/>
    <property type="match status" value="1"/>
</dbReference>
<dbReference type="KEGG" id="mha:HF1_14530"/>
<dbReference type="HAMAP" id="MF_01345_B">
    <property type="entry name" value="Ribosomal_uS17_B"/>
    <property type="match status" value="1"/>
</dbReference>
<accession>E8ZJZ0</accession>
<evidence type="ECO:0000256" key="6">
    <source>
        <dbReference type="HAMAP-Rule" id="MF_01345"/>
    </source>
</evidence>
<keyword evidence="5 6" id="KW-0687">Ribonucleoprotein</keyword>
<evidence type="ECO:0000256" key="2">
    <source>
        <dbReference type="ARBA" id="ARBA00022730"/>
    </source>
</evidence>
<dbReference type="GO" id="GO:0022627">
    <property type="term" value="C:cytosolic small ribosomal subunit"/>
    <property type="evidence" value="ECO:0007669"/>
    <property type="project" value="UniProtKB-UniRule"/>
</dbReference>
<evidence type="ECO:0000256" key="5">
    <source>
        <dbReference type="ARBA" id="ARBA00023274"/>
    </source>
</evidence>
<comment type="function">
    <text evidence="6">One of the primary rRNA binding proteins, it binds specifically to the 5'-end of 16S ribosomal RNA.</text>
</comment>
<dbReference type="OrthoDB" id="9811714at2"/>
<dbReference type="Gene3D" id="2.40.50.140">
    <property type="entry name" value="Nucleic acid-binding proteins"/>
    <property type="match status" value="1"/>
</dbReference>
<evidence type="ECO:0000313" key="7">
    <source>
        <dbReference type="EMBL" id="CBY93461.1"/>
    </source>
</evidence>
<keyword evidence="8" id="KW-1185">Reference proteome</keyword>
<dbReference type="EMBL" id="FR773153">
    <property type="protein sequence ID" value="CBY93461.1"/>
    <property type="molecule type" value="Genomic_DNA"/>
</dbReference>
<sequence length="86" mass="10046">MESKSRKKVLQGVVTSTKSSKTIVVTVERDFMHSFYKKRVTVHKKFHAHDELETAKEGDKVKIISCRPFSALKRWRLLEVIQTRNS</sequence>
<dbReference type="PANTHER" id="PTHR10744:SF1">
    <property type="entry name" value="SMALL RIBOSOMAL SUBUNIT PROTEIN US17M"/>
    <property type="match status" value="1"/>
</dbReference>
<keyword evidence="2 6" id="KW-0699">rRNA-binding</keyword>
<dbReference type="PANTHER" id="PTHR10744">
    <property type="entry name" value="40S RIBOSOMAL PROTEIN S11 FAMILY MEMBER"/>
    <property type="match status" value="1"/>
</dbReference>
<gene>
    <name evidence="6 7" type="primary">rpsQ</name>
    <name evidence="7" type="ORF">HF1_14530</name>
</gene>
<evidence type="ECO:0000256" key="4">
    <source>
        <dbReference type="ARBA" id="ARBA00022980"/>
    </source>
</evidence>
<dbReference type="AlphaFoldDB" id="E8ZJZ0"/>
<proteinExistence type="inferred from homology"/>
<dbReference type="InterPro" id="IPR000266">
    <property type="entry name" value="Ribosomal_uS17"/>
</dbReference>
<protein>
    <recommendedName>
        <fullName evidence="6">Small ribosomal subunit protein uS17</fullName>
    </recommendedName>
</protein>
<dbReference type="InterPro" id="IPR019984">
    <property type="entry name" value="Ribosomal_uS17_bact/chlr"/>
</dbReference>
<dbReference type="CDD" id="cd00364">
    <property type="entry name" value="Ribosomal_uS17"/>
    <property type="match status" value="1"/>
</dbReference>
<comment type="subunit">
    <text evidence="6">Part of the 30S ribosomal subunit.</text>
</comment>
<dbReference type="Pfam" id="PF00366">
    <property type="entry name" value="Ribosomal_S17"/>
    <property type="match status" value="1"/>
</dbReference>
<reference evidence="7 8" key="1">
    <citation type="journal article" date="2011" name="J. Bacteriol.">
        <title>Complete genome sequence of Mycoplasma haemofelis, a hemotropic mycoplasma.</title>
        <authorList>
            <person name="Barker E.N."/>
            <person name="Helps C.R."/>
            <person name="Peters I.R."/>
            <person name="Darby A.C."/>
            <person name="Radford A.D."/>
            <person name="Tasker S."/>
        </authorList>
    </citation>
    <scope>NUCLEOTIDE SEQUENCE [LARGE SCALE GENOMIC DNA]</scope>
    <source>
        <strain evidence="7 8">Langford 1</strain>
    </source>
</reference>
<organism evidence="7 8">
    <name type="scientific">Mycoplasma haemofelis (strain Langford 1)</name>
    <name type="common">Haemobartonella felis</name>
    <dbReference type="NCBI Taxonomy" id="941640"/>
    <lineage>
        <taxon>Bacteria</taxon>
        <taxon>Bacillati</taxon>
        <taxon>Mycoplasmatota</taxon>
        <taxon>Mollicutes</taxon>
        <taxon>Mycoplasmataceae</taxon>
        <taxon>Mycoplasma</taxon>
    </lineage>
</organism>
<dbReference type="GO" id="GO:0003735">
    <property type="term" value="F:structural constituent of ribosome"/>
    <property type="evidence" value="ECO:0007669"/>
    <property type="project" value="UniProtKB-UniRule"/>
</dbReference>
<keyword evidence="4 6" id="KW-0689">Ribosomal protein</keyword>
<dbReference type="InterPro" id="IPR012340">
    <property type="entry name" value="NA-bd_OB-fold"/>
</dbReference>
<dbReference type="PRINTS" id="PR00973">
    <property type="entry name" value="RIBOSOMALS17"/>
</dbReference>
<evidence type="ECO:0000313" key="8">
    <source>
        <dbReference type="Proteomes" id="UP000008637"/>
    </source>
</evidence>
<evidence type="ECO:0000256" key="1">
    <source>
        <dbReference type="ARBA" id="ARBA00010254"/>
    </source>
</evidence>
<dbReference type="NCBIfam" id="NF004123">
    <property type="entry name" value="PRK05610.1"/>
    <property type="match status" value="1"/>
</dbReference>
<evidence type="ECO:0000256" key="3">
    <source>
        <dbReference type="ARBA" id="ARBA00022884"/>
    </source>
</evidence>
<keyword evidence="3 6" id="KW-0694">RNA-binding</keyword>
<dbReference type="GO" id="GO:0006412">
    <property type="term" value="P:translation"/>
    <property type="evidence" value="ECO:0007669"/>
    <property type="project" value="UniProtKB-UniRule"/>
</dbReference>
<dbReference type="GO" id="GO:0019843">
    <property type="term" value="F:rRNA binding"/>
    <property type="evidence" value="ECO:0007669"/>
    <property type="project" value="UniProtKB-UniRule"/>
</dbReference>
<dbReference type="NCBIfam" id="TIGR03635">
    <property type="entry name" value="uS17_bact"/>
    <property type="match status" value="1"/>
</dbReference>